<dbReference type="InterPro" id="IPR050121">
    <property type="entry name" value="Cytochrome_P450_monoxygenase"/>
</dbReference>
<evidence type="ECO:0000256" key="12">
    <source>
        <dbReference type="ARBA" id="ARBA00023136"/>
    </source>
</evidence>
<dbReference type="Pfam" id="PF00067">
    <property type="entry name" value="p450"/>
    <property type="match status" value="1"/>
</dbReference>
<proteinExistence type="inferred from homology"/>
<keyword evidence="10" id="KW-0408">Iron</keyword>
<keyword evidence="7" id="KW-0479">Metal-binding</keyword>
<dbReference type="PRINTS" id="PR00385">
    <property type="entry name" value="P450"/>
</dbReference>
<evidence type="ECO:0008006" key="15">
    <source>
        <dbReference type="Google" id="ProtNLM"/>
    </source>
</evidence>
<evidence type="ECO:0000256" key="2">
    <source>
        <dbReference type="ARBA" id="ARBA00004370"/>
    </source>
</evidence>
<keyword evidence="11" id="KW-0503">Monooxygenase</keyword>
<comment type="subcellular location">
    <subcellularLocation>
        <location evidence="2">Membrane</location>
    </subcellularLocation>
</comment>
<comment type="pathway">
    <text evidence="3">Secondary metabolite biosynthesis; terpenoid biosynthesis.</text>
</comment>
<dbReference type="EMBL" id="JASNQZ010000012">
    <property type="protein sequence ID" value="KAL0948964.1"/>
    <property type="molecule type" value="Genomic_DNA"/>
</dbReference>
<dbReference type="PRINTS" id="PR00463">
    <property type="entry name" value="EP450I"/>
</dbReference>
<evidence type="ECO:0000256" key="8">
    <source>
        <dbReference type="ARBA" id="ARBA00022989"/>
    </source>
</evidence>
<evidence type="ECO:0000313" key="14">
    <source>
        <dbReference type="Proteomes" id="UP001556367"/>
    </source>
</evidence>
<evidence type="ECO:0000313" key="13">
    <source>
        <dbReference type="EMBL" id="KAL0948964.1"/>
    </source>
</evidence>
<dbReference type="CDD" id="cd11069">
    <property type="entry name" value="CYP_FUM15-like"/>
    <property type="match status" value="1"/>
</dbReference>
<dbReference type="Gene3D" id="1.10.630.10">
    <property type="entry name" value="Cytochrome P450"/>
    <property type="match status" value="1"/>
</dbReference>
<evidence type="ECO:0000256" key="6">
    <source>
        <dbReference type="ARBA" id="ARBA00022692"/>
    </source>
</evidence>
<reference evidence="14" key="1">
    <citation type="submission" date="2024-06" db="EMBL/GenBank/DDBJ databases">
        <title>Multi-omics analyses provide insights into the biosynthesis of the anticancer antibiotic pleurotin in Hohenbuehelia grisea.</title>
        <authorList>
            <person name="Weaver J.A."/>
            <person name="Alberti F."/>
        </authorList>
    </citation>
    <scope>NUCLEOTIDE SEQUENCE [LARGE SCALE GENOMIC DNA]</scope>
    <source>
        <strain evidence="14">T-177</strain>
    </source>
</reference>
<keyword evidence="6" id="KW-0812">Transmembrane</keyword>
<protein>
    <recommendedName>
        <fullName evidence="15">Cytochrome P450</fullName>
    </recommendedName>
</protein>
<keyword evidence="14" id="KW-1185">Reference proteome</keyword>
<dbReference type="PANTHER" id="PTHR24305:SF166">
    <property type="entry name" value="CYTOCHROME P450 12A4, MITOCHONDRIAL-RELATED"/>
    <property type="match status" value="1"/>
</dbReference>
<accession>A0ABR3J015</accession>
<evidence type="ECO:0000256" key="9">
    <source>
        <dbReference type="ARBA" id="ARBA00023002"/>
    </source>
</evidence>
<evidence type="ECO:0000256" key="5">
    <source>
        <dbReference type="ARBA" id="ARBA00022617"/>
    </source>
</evidence>
<comment type="similarity">
    <text evidence="4">Belongs to the cytochrome P450 family.</text>
</comment>
<evidence type="ECO:0000256" key="1">
    <source>
        <dbReference type="ARBA" id="ARBA00001971"/>
    </source>
</evidence>
<name>A0ABR3J015_9AGAR</name>
<evidence type="ECO:0000256" key="7">
    <source>
        <dbReference type="ARBA" id="ARBA00022723"/>
    </source>
</evidence>
<dbReference type="Proteomes" id="UP001556367">
    <property type="component" value="Unassembled WGS sequence"/>
</dbReference>
<organism evidence="13 14">
    <name type="scientific">Hohenbuehelia grisea</name>
    <dbReference type="NCBI Taxonomy" id="104357"/>
    <lineage>
        <taxon>Eukaryota</taxon>
        <taxon>Fungi</taxon>
        <taxon>Dikarya</taxon>
        <taxon>Basidiomycota</taxon>
        <taxon>Agaricomycotina</taxon>
        <taxon>Agaricomycetes</taxon>
        <taxon>Agaricomycetidae</taxon>
        <taxon>Agaricales</taxon>
        <taxon>Pleurotineae</taxon>
        <taxon>Pleurotaceae</taxon>
        <taxon>Hohenbuehelia</taxon>
    </lineage>
</organism>
<evidence type="ECO:0000256" key="10">
    <source>
        <dbReference type="ARBA" id="ARBA00023004"/>
    </source>
</evidence>
<dbReference type="InterPro" id="IPR002401">
    <property type="entry name" value="Cyt_P450_E_grp-I"/>
</dbReference>
<evidence type="ECO:0000256" key="11">
    <source>
        <dbReference type="ARBA" id="ARBA00023033"/>
    </source>
</evidence>
<dbReference type="PANTHER" id="PTHR24305">
    <property type="entry name" value="CYTOCHROME P450"/>
    <property type="match status" value="1"/>
</dbReference>
<evidence type="ECO:0000256" key="4">
    <source>
        <dbReference type="ARBA" id="ARBA00010617"/>
    </source>
</evidence>
<dbReference type="InterPro" id="IPR001128">
    <property type="entry name" value="Cyt_P450"/>
</dbReference>
<sequence>MLRKMAPNLDFHNPKDALLLLAAAWAVSFVLIKVFRRDSGATPLRGPPSPSRFFGYSRVLTESQDSAAVYGEWAAQYGPVFRIPAILGSYKILLCDPKALAHFYSKETFTYVQTGFSRIFIEKFFGRGLLWAEGESHRRQRKALTPAFSNAAIKRLTSVFYDSTYKCKAAWDNLIENNAEGSIIEVQSWMNHISLDSVGIAGFSHEFASLDGKESAVSTAFEAIGTRPTSFLSAFIFLLSPVFPVLARLPTSRNQVFKNLHRSLTEISDTLLARTRQETQGKLDGYEEKSIIGLLIKAENAKAELHLTQEEVIAQMNVLLLAGYETTSISLTWTLIELSRHLEVQKKLRQELLDQFPSGDPTWEQLTSGLPYLDAVVHEVLRLHPPLKETVRKVAFDDIIPLSKPIVDANGNTVSSISVKKGQVVSSPIALMNRAEWIWGSDASTFRPDRWLEPGFGEKNDIQGHRHLLTFVDGPRTCLGKGFALAEFKAALSVLVRNFTFEFSGPEPKIERHQSILPRPKFEGQDGAKIPLRVHRVE</sequence>
<dbReference type="InterPro" id="IPR036396">
    <property type="entry name" value="Cyt_P450_sf"/>
</dbReference>
<comment type="caution">
    <text evidence="13">The sequence shown here is derived from an EMBL/GenBank/DDBJ whole genome shotgun (WGS) entry which is preliminary data.</text>
</comment>
<keyword evidence="5" id="KW-0349">Heme</keyword>
<comment type="cofactor">
    <cofactor evidence="1">
        <name>heme</name>
        <dbReference type="ChEBI" id="CHEBI:30413"/>
    </cofactor>
</comment>
<keyword evidence="8" id="KW-1133">Transmembrane helix</keyword>
<dbReference type="SUPFAM" id="SSF48264">
    <property type="entry name" value="Cytochrome P450"/>
    <property type="match status" value="1"/>
</dbReference>
<keyword evidence="9" id="KW-0560">Oxidoreductase</keyword>
<evidence type="ECO:0000256" key="3">
    <source>
        <dbReference type="ARBA" id="ARBA00004721"/>
    </source>
</evidence>
<keyword evidence="12" id="KW-0472">Membrane</keyword>
<gene>
    <name evidence="13" type="ORF">HGRIS_009067</name>
</gene>